<keyword evidence="3" id="KW-1185">Reference proteome</keyword>
<name>A0ABY0H8C6_9PEZI</name>
<organism evidence="2 3">
    <name type="scientific">Monosporascus cannonballus</name>
    <dbReference type="NCBI Taxonomy" id="155416"/>
    <lineage>
        <taxon>Eukaryota</taxon>
        <taxon>Fungi</taxon>
        <taxon>Dikarya</taxon>
        <taxon>Ascomycota</taxon>
        <taxon>Pezizomycotina</taxon>
        <taxon>Sordariomycetes</taxon>
        <taxon>Xylariomycetidae</taxon>
        <taxon>Xylariales</taxon>
        <taxon>Xylariales incertae sedis</taxon>
        <taxon>Monosporascus</taxon>
    </lineage>
</organism>
<protein>
    <submittedName>
        <fullName evidence="2">Uncharacterized protein</fullName>
    </submittedName>
</protein>
<comment type="caution">
    <text evidence="2">The sequence shown here is derived from an EMBL/GenBank/DDBJ whole genome shotgun (WGS) entry which is preliminary data.</text>
</comment>
<evidence type="ECO:0000313" key="2">
    <source>
        <dbReference type="EMBL" id="RYO87417.1"/>
    </source>
</evidence>
<feature type="region of interest" description="Disordered" evidence="1">
    <location>
        <begin position="304"/>
        <end position="324"/>
    </location>
</feature>
<proteinExistence type="predicted"/>
<evidence type="ECO:0000256" key="1">
    <source>
        <dbReference type="SAM" id="MobiDB-lite"/>
    </source>
</evidence>
<sequence length="389" mass="44514">MGSVTTQDIYLDQRTSNDPLGLTLDGQYRIGGFKRDDNYAKVYEVTCNSTSAQLEARFYCCNEISERGRRYQQGNKRRLMSRSVFETKWREHIIMVYKTDVMSAMEALNSGEPMESTKPAAIVDKEHLVSMAHITPKTVHKSEHRLEAERRRQYQKGMLIRRKQCVAKETVNPDACFTDLAEFTTFLHLSYFSSLAIREAHPDPAEETTRKCLRTRDLKFRDAEDMEQYLKAKQRGITFLNALHIQEISKSEPVASAKHNVDVAANVDATLPKIIDESQTSYNALNERLLRVQELQAQIKEERGLRAKGEQTGLSTESNRGGTQTDSVWSKLYVQIHHHLGYGQSPAAEEELSRYQAQAESAPLPRVFALREEYESLLKFTDKGWSHPS</sequence>
<accession>A0ABY0H8C6</accession>
<evidence type="ECO:0000313" key="3">
    <source>
        <dbReference type="Proteomes" id="UP000294003"/>
    </source>
</evidence>
<reference evidence="2 3" key="1">
    <citation type="submission" date="2018-06" db="EMBL/GenBank/DDBJ databases">
        <title>Complete Genomes of Monosporascus.</title>
        <authorList>
            <person name="Robinson A.J."/>
            <person name="Natvig D.O."/>
        </authorList>
    </citation>
    <scope>NUCLEOTIDE SEQUENCE [LARGE SCALE GENOMIC DNA]</scope>
    <source>
        <strain evidence="2 3">CBS 609.92</strain>
    </source>
</reference>
<feature type="compositionally biased region" description="Polar residues" evidence="1">
    <location>
        <begin position="312"/>
        <end position="324"/>
    </location>
</feature>
<dbReference type="Proteomes" id="UP000294003">
    <property type="component" value="Unassembled WGS sequence"/>
</dbReference>
<gene>
    <name evidence="2" type="ORF">DL762_004247</name>
</gene>
<dbReference type="EMBL" id="QJNS01000100">
    <property type="protein sequence ID" value="RYO87417.1"/>
    <property type="molecule type" value="Genomic_DNA"/>
</dbReference>